<evidence type="ECO:0000313" key="2">
    <source>
        <dbReference type="Proteomes" id="UP000092177"/>
    </source>
</evidence>
<dbReference type="VEuPathDB" id="FungiDB:CH63R_03733"/>
<proteinExistence type="predicted"/>
<evidence type="ECO:0000313" key="1">
    <source>
        <dbReference type="EMBL" id="OBR11437.1"/>
    </source>
</evidence>
<dbReference type="GeneID" id="28862815"/>
<dbReference type="RefSeq" id="XP_018159954.1">
    <property type="nucleotide sequence ID" value="XM_018298708.1"/>
</dbReference>
<keyword evidence="2" id="KW-1185">Reference proteome</keyword>
<dbReference type="KEGG" id="chig:CH63R_03733"/>
<dbReference type="AlphaFoldDB" id="A0A1B7YH85"/>
<dbReference type="Proteomes" id="UP000092177">
    <property type="component" value="Chromosome 3"/>
</dbReference>
<dbReference type="EMBL" id="LTAN01000003">
    <property type="protein sequence ID" value="OBR11437.1"/>
    <property type="molecule type" value="Genomic_DNA"/>
</dbReference>
<name>A0A1B7YH85_COLHI</name>
<comment type="caution">
    <text evidence="1">The sequence shown here is derived from an EMBL/GenBank/DDBJ whole genome shotgun (WGS) entry which is preliminary data.</text>
</comment>
<protein>
    <submittedName>
        <fullName evidence="1">Uncharacterized protein</fullName>
    </submittedName>
</protein>
<accession>A0A1B7YH85</accession>
<gene>
    <name evidence="1" type="ORF">CH63R_03733</name>
</gene>
<organism evidence="1 2">
    <name type="scientific">Colletotrichum higginsianum (strain IMI 349063)</name>
    <name type="common">Crucifer anthracnose fungus</name>
    <dbReference type="NCBI Taxonomy" id="759273"/>
    <lineage>
        <taxon>Eukaryota</taxon>
        <taxon>Fungi</taxon>
        <taxon>Dikarya</taxon>
        <taxon>Ascomycota</taxon>
        <taxon>Pezizomycotina</taxon>
        <taxon>Sordariomycetes</taxon>
        <taxon>Hypocreomycetidae</taxon>
        <taxon>Glomerellales</taxon>
        <taxon>Glomerellaceae</taxon>
        <taxon>Colletotrichum</taxon>
        <taxon>Colletotrichum destructivum species complex</taxon>
    </lineage>
</organism>
<reference evidence="2" key="1">
    <citation type="journal article" date="2017" name="BMC Genomics">
        <title>Gapless genome assembly of Colletotrichum higginsianum reveals chromosome structure and association of transposable elements with secondary metabolite gene clusters.</title>
        <authorList>
            <person name="Dallery J.-F."/>
            <person name="Lapalu N."/>
            <person name="Zampounis A."/>
            <person name="Pigne S."/>
            <person name="Luyten I."/>
            <person name="Amselem J."/>
            <person name="Wittenberg A.H.J."/>
            <person name="Zhou S."/>
            <person name="de Queiroz M.V."/>
            <person name="Robin G.P."/>
            <person name="Auger A."/>
            <person name="Hainaut M."/>
            <person name="Henrissat B."/>
            <person name="Kim K.-T."/>
            <person name="Lee Y.-H."/>
            <person name="Lespinet O."/>
            <person name="Schwartz D.C."/>
            <person name="Thon M.R."/>
            <person name="O'Connell R.J."/>
        </authorList>
    </citation>
    <scope>NUCLEOTIDE SEQUENCE [LARGE SCALE GENOMIC DNA]</scope>
    <source>
        <strain evidence="2">IMI 349063</strain>
    </source>
</reference>
<sequence>MSDTSPLADIDWVEVGTGKHAKKNPLLSWPTTPGQAHMHEPATTRSVAKHGLGYTNQLTNRPSGKGGIRHRAPMAGIEFRMTMQTRVEAGMKGALATCFASPMAFNHRHFVPSALNREKRLRKTAFQDWKPSKMTRLHVSWLMAHGSMSRALRTSAPPSAVGTCRSTALGAPLAGHPVDAKSNDSSLHPLLRCDQTTTDALCTGRHTSQSICGADIPSLQTAN</sequence>